<dbReference type="InterPro" id="IPR000847">
    <property type="entry name" value="LysR_HTH_N"/>
</dbReference>
<evidence type="ECO:0000256" key="1">
    <source>
        <dbReference type="ARBA" id="ARBA00009437"/>
    </source>
</evidence>
<dbReference type="InterPro" id="IPR005119">
    <property type="entry name" value="LysR_subst-bd"/>
</dbReference>
<dbReference type="SUPFAM" id="SSF46785">
    <property type="entry name" value="Winged helix' DNA-binding domain"/>
    <property type="match status" value="1"/>
</dbReference>
<keyword evidence="2" id="KW-0805">Transcription regulation</keyword>
<dbReference type="GO" id="GO:0006351">
    <property type="term" value="P:DNA-templated transcription"/>
    <property type="evidence" value="ECO:0007669"/>
    <property type="project" value="TreeGrafter"/>
</dbReference>
<feature type="domain" description="HTH lysR-type" evidence="5">
    <location>
        <begin position="4"/>
        <end position="61"/>
    </location>
</feature>
<dbReference type="InterPro" id="IPR036388">
    <property type="entry name" value="WH-like_DNA-bd_sf"/>
</dbReference>
<dbReference type="InterPro" id="IPR036390">
    <property type="entry name" value="WH_DNA-bd_sf"/>
</dbReference>
<dbReference type="InterPro" id="IPR058163">
    <property type="entry name" value="LysR-type_TF_proteobact-type"/>
</dbReference>
<evidence type="ECO:0000313" key="6">
    <source>
        <dbReference type="EMBL" id="OZI46511.1"/>
    </source>
</evidence>
<dbReference type="PANTHER" id="PTHR30537:SF79">
    <property type="entry name" value="TRANSCRIPTIONAL REGULATOR-RELATED"/>
    <property type="match status" value="1"/>
</dbReference>
<proteinExistence type="inferred from homology"/>
<comment type="caution">
    <text evidence="6">The sequence shown here is derived from an EMBL/GenBank/DDBJ whole genome shotgun (WGS) entry which is preliminary data.</text>
</comment>
<dbReference type="Proteomes" id="UP000216913">
    <property type="component" value="Unassembled WGS sequence"/>
</dbReference>
<organism evidence="6 7">
    <name type="scientific">Bordetella genomosp. 5</name>
    <dbReference type="NCBI Taxonomy" id="1395608"/>
    <lineage>
        <taxon>Bacteria</taxon>
        <taxon>Pseudomonadati</taxon>
        <taxon>Pseudomonadota</taxon>
        <taxon>Betaproteobacteria</taxon>
        <taxon>Burkholderiales</taxon>
        <taxon>Alcaligenaceae</taxon>
        <taxon>Bordetella</taxon>
    </lineage>
</organism>
<evidence type="ECO:0000256" key="2">
    <source>
        <dbReference type="ARBA" id="ARBA00023015"/>
    </source>
</evidence>
<dbReference type="AlphaFoldDB" id="A0A261TB45"/>
<evidence type="ECO:0000256" key="4">
    <source>
        <dbReference type="ARBA" id="ARBA00023163"/>
    </source>
</evidence>
<dbReference type="RefSeq" id="WP_094802241.1">
    <property type="nucleotide sequence ID" value="NZ_NEVN01000009.1"/>
</dbReference>
<dbReference type="Pfam" id="PF03466">
    <property type="entry name" value="LysR_substrate"/>
    <property type="match status" value="1"/>
</dbReference>
<dbReference type="Pfam" id="PF00126">
    <property type="entry name" value="HTH_1"/>
    <property type="match status" value="1"/>
</dbReference>
<accession>A0A261TB45</accession>
<dbReference type="CDD" id="cd08432">
    <property type="entry name" value="PBP2_GcdR_TrpI_HvrB_AmpR_like"/>
    <property type="match status" value="1"/>
</dbReference>
<comment type="similarity">
    <text evidence="1">Belongs to the LysR transcriptional regulatory family.</text>
</comment>
<keyword evidence="7" id="KW-1185">Reference proteome</keyword>
<reference evidence="6 7" key="1">
    <citation type="submission" date="2017-05" db="EMBL/GenBank/DDBJ databases">
        <title>Complete and WGS of Bordetella genogroups.</title>
        <authorList>
            <person name="Spilker T."/>
            <person name="LiPuma J."/>
        </authorList>
    </citation>
    <scope>NUCLEOTIDE SEQUENCE [LARGE SCALE GENOMIC DNA]</scope>
    <source>
        <strain evidence="6 7">AU10456</strain>
    </source>
</reference>
<dbReference type="Gene3D" id="1.10.10.10">
    <property type="entry name" value="Winged helix-like DNA-binding domain superfamily/Winged helix DNA-binding domain"/>
    <property type="match status" value="1"/>
</dbReference>
<name>A0A261TB45_9BORD</name>
<gene>
    <name evidence="6" type="ORF">CAL25_17510</name>
</gene>
<evidence type="ECO:0000259" key="5">
    <source>
        <dbReference type="PROSITE" id="PS50931"/>
    </source>
</evidence>
<dbReference type="Gene3D" id="3.40.190.10">
    <property type="entry name" value="Periplasmic binding protein-like II"/>
    <property type="match status" value="2"/>
</dbReference>
<dbReference type="PRINTS" id="PR00039">
    <property type="entry name" value="HTHLYSR"/>
</dbReference>
<dbReference type="GO" id="GO:0003700">
    <property type="term" value="F:DNA-binding transcription factor activity"/>
    <property type="evidence" value="ECO:0007669"/>
    <property type="project" value="InterPro"/>
</dbReference>
<sequence>MSKIPLNSLPVFRAVAEGGNLRAAATALHLTHSAVSQQIRHLETRLGTPLFDRVGRGIQLNDAGRALLARVGPALALIDEGTRAAQEAAAGATVRLRVSVLPSFAQRWLLPRMARWRERHPELVLEVETSQQLADLQRDGFHAALRYGRGHWPGLVSVALFPAPMPMVLVGSPEAAQRLAGAEPAQFAREPLLGEQGLWESWFHAAGDPRRVVPVAVFNDGGMLLQAVEQGMGISLVRELLAADALAEGRLVRLSPLSIPYEGDQTYHLVYRPEYADWPPVQALRAWLETEITRAASQLDARAPR</sequence>
<keyword evidence="4" id="KW-0804">Transcription</keyword>
<dbReference type="PROSITE" id="PS50931">
    <property type="entry name" value="HTH_LYSR"/>
    <property type="match status" value="1"/>
</dbReference>
<evidence type="ECO:0000313" key="7">
    <source>
        <dbReference type="Proteomes" id="UP000216913"/>
    </source>
</evidence>
<dbReference type="EMBL" id="NEVP01000011">
    <property type="protein sequence ID" value="OZI46511.1"/>
    <property type="molecule type" value="Genomic_DNA"/>
</dbReference>
<evidence type="ECO:0000256" key="3">
    <source>
        <dbReference type="ARBA" id="ARBA00023125"/>
    </source>
</evidence>
<dbReference type="OrthoDB" id="9178397at2"/>
<protein>
    <submittedName>
        <fullName evidence="6">LysR family transcriptional regulator</fullName>
    </submittedName>
</protein>
<dbReference type="GO" id="GO:0043565">
    <property type="term" value="F:sequence-specific DNA binding"/>
    <property type="evidence" value="ECO:0007669"/>
    <property type="project" value="TreeGrafter"/>
</dbReference>
<dbReference type="PANTHER" id="PTHR30537">
    <property type="entry name" value="HTH-TYPE TRANSCRIPTIONAL REGULATOR"/>
    <property type="match status" value="1"/>
</dbReference>
<dbReference type="SUPFAM" id="SSF53850">
    <property type="entry name" value="Periplasmic binding protein-like II"/>
    <property type="match status" value="1"/>
</dbReference>
<keyword evidence="3" id="KW-0238">DNA-binding</keyword>
<dbReference type="FunFam" id="1.10.10.10:FF:000001">
    <property type="entry name" value="LysR family transcriptional regulator"/>
    <property type="match status" value="1"/>
</dbReference>